<dbReference type="OrthoDB" id="6419491at2759"/>
<reference evidence="2" key="1">
    <citation type="submission" date="2020-07" db="EMBL/GenBank/DDBJ databases">
        <title>Multicomponent nature underlies the extraordinary mechanical properties of spider dragline silk.</title>
        <authorList>
            <person name="Kono N."/>
            <person name="Nakamura H."/>
            <person name="Mori M."/>
            <person name="Yoshida Y."/>
            <person name="Ohtoshi R."/>
            <person name="Malay A.D."/>
            <person name="Moran D.A.P."/>
            <person name="Tomita M."/>
            <person name="Numata K."/>
            <person name="Arakawa K."/>
        </authorList>
    </citation>
    <scope>NUCLEOTIDE SEQUENCE</scope>
</reference>
<dbReference type="AlphaFoldDB" id="A0A8X6IF51"/>
<feature type="region of interest" description="Disordered" evidence="1">
    <location>
        <begin position="1"/>
        <end position="68"/>
    </location>
</feature>
<gene>
    <name evidence="2" type="primary">AVEN_91475_1</name>
    <name evidence="2" type="ORF">TNCT_402451</name>
</gene>
<keyword evidence="3" id="KW-1185">Reference proteome</keyword>
<name>A0A8X6IF51_TRICU</name>
<evidence type="ECO:0000313" key="2">
    <source>
        <dbReference type="EMBL" id="GFQ93272.1"/>
    </source>
</evidence>
<accession>A0A8X6IF51</accession>
<feature type="compositionally biased region" description="Acidic residues" evidence="1">
    <location>
        <begin position="40"/>
        <end position="51"/>
    </location>
</feature>
<evidence type="ECO:0000256" key="1">
    <source>
        <dbReference type="SAM" id="MobiDB-lite"/>
    </source>
</evidence>
<organism evidence="2 3">
    <name type="scientific">Trichonephila clavata</name>
    <name type="common">Joro spider</name>
    <name type="synonym">Nephila clavata</name>
    <dbReference type="NCBI Taxonomy" id="2740835"/>
    <lineage>
        <taxon>Eukaryota</taxon>
        <taxon>Metazoa</taxon>
        <taxon>Ecdysozoa</taxon>
        <taxon>Arthropoda</taxon>
        <taxon>Chelicerata</taxon>
        <taxon>Arachnida</taxon>
        <taxon>Araneae</taxon>
        <taxon>Araneomorphae</taxon>
        <taxon>Entelegynae</taxon>
        <taxon>Araneoidea</taxon>
        <taxon>Nephilidae</taxon>
        <taxon>Trichonephila</taxon>
    </lineage>
</organism>
<comment type="caution">
    <text evidence="2">The sequence shown here is derived from an EMBL/GenBank/DDBJ whole genome shotgun (WGS) entry which is preliminary data.</text>
</comment>
<evidence type="ECO:0000313" key="3">
    <source>
        <dbReference type="Proteomes" id="UP000887116"/>
    </source>
</evidence>
<proteinExistence type="predicted"/>
<protein>
    <submittedName>
        <fullName evidence="2">Uncharacterized protein</fullName>
    </submittedName>
</protein>
<dbReference type="Proteomes" id="UP000887116">
    <property type="component" value="Unassembled WGS sequence"/>
</dbReference>
<sequence length="277" mass="30515">MALEIPPSNFISNTTGLHRTGRKNYGLLPPLPPRDYGAVGDDEDDSSDESEPIPYNDKPQQGNGYPHYNKYKGYDQFNHYAPPSYPPFVNNYKGSPYAGIPPMSPDQMMQMMMVLNSMKETEEPEDTGILSKLVKDPKIAAAAFIPLSVAAAAFVPVLMNYLMGETSTPVVSTVANSKQFRSLDVSSNLDGFFESVVAFSRGIGNDECIQKTICKAAIGQSNVRMSELVKKIVSAVSQVVKDDWLSNFRMKHLIDAMSQGKCENVCNNSKIAPVLQW</sequence>
<dbReference type="EMBL" id="BMAO01004233">
    <property type="protein sequence ID" value="GFQ93272.1"/>
    <property type="molecule type" value="Genomic_DNA"/>
</dbReference>